<dbReference type="GO" id="GO:0004190">
    <property type="term" value="F:aspartic-type endopeptidase activity"/>
    <property type="evidence" value="ECO:0007669"/>
    <property type="project" value="UniProtKB-KW"/>
</dbReference>
<dbReference type="Pfam" id="PF00026">
    <property type="entry name" value="Asp"/>
    <property type="match status" value="1"/>
</dbReference>
<evidence type="ECO:0000256" key="2">
    <source>
        <dbReference type="ARBA" id="ARBA00022670"/>
    </source>
</evidence>
<evidence type="ECO:0000259" key="7">
    <source>
        <dbReference type="PROSITE" id="PS51767"/>
    </source>
</evidence>
<keyword evidence="3 5" id="KW-0064">Aspartyl protease</keyword>
<feature type="chain" id="PRO_5001703298" description="Peptidase A1 domain-containing protein" evidence="6">
    <location>
        <begin position="20"/>
        <end position="402"/>
    </location>
</feature>
<keyword evidence="4 5" id="KW-0378">Hydrolase</keyword>
<dbReference type="OMA" id="NRLGWAP"/>
<dbReference type="STRING" id="1043005.A0A074YH30"/>
<dbReference type="Gene3D" id="2.40.70.10">
    <property type="entry name" value="Acid Proteases"/>
    <property type="match status" value="2"/>
</dbReference>
<dbReference type="InterPro" id="IPR034163">
    <property type="entry name" value="Aspergillopepsin-like_cat_dom"/>
</dbReference>
<evidence type="ECO:0000256" key="4">
    <source>
        <dbReference type="ARBA" id="ARBA00022801"/>
    </source>
</evidence>
<dbReference type="PRINTS" id="PR00792">
    <property type="entry name" value="PEPSIN"/>
</dbReference>
<organism evidence="8 9">
    <name type="scientific">Aureobasidium subglaciale (strain EXF-2481)</name>
    <name type="common">Aureobasidium pullulans var. subglaciale</name>
    <dbReference type="NCBI Taxonomy" id="1043005"/>
    <lineage>
        <taxon>Eukaryota</taxon>
        <taxon>Fungi</taxon>
        <taxon>Dikarya</taxon>
        <taxon>Ascomycota</taxon>
        <taxon>Pezizomycotina</taxon>
        <taxon>Dothideomycetes</taxon>
        <taxon>Dothideomycetidae</taxon>
        <taxon>Dothideales</taxon>
        <taxon>Saccotheciaceae</taxon>
        <taxon>Aureobasidium</taxon>
    </lineage>
</organism>
<dbReference type="OrthoDB" id="2747330at2759"/>
<dbReference type="SUPFAM" id="SSF50630">
    <property type="entry name" value="Acid proteases"/>
    <property type="match status" value="1"/>
</dbReference>
<name>A0A074YH30_AURSE</name>
<dbReference type="PANTHER" id="PTHR47966">
    <property type="entry name" value="BETA-SITE APP-CLEAVING ENZYME, ISOFORM A-RELATED"/>
    <property type="match status" value="1"/>
</dbReference>
<evidence type="ECO:0000313" key="8">
    <source>
        <dbReference type="EMBL" id="KEQ95389.1"/>
    </source>
</evidence>
<dbReference type="PROSITE" id="PS00141">
    <property type="entry name" value="ASP_PROTEASE"/>
    <property type="match status" value="1"/>
</dbReference>
<dbReference type="InterPro" id="IPR021109">
    <property type="entry name" value="Peptidase_aspartic_dom_sf"/>
</dbReference>
<keyword evidence="6" id="KW-0732">Signal</keyword>
<dbReference type="HOGENOM" id="CLU_013253_0_1_1"/>
<dbReference type="CDD" id="cd06097">
    <property type="entry name" value="Aspergillopepsin_like"/>
    <property type="match status" value="1"/>
</dbReference>
<protein>
    <recommendedName>
        <fullName evidence="7">Peptidase A1 domain-containing protein</fullName>
    </recommendedName>
</protein>
<dbReference type="Proteomes" id="UP000030641">
    <property type="component" value="Unassembled WGS sequence"/>
</dbReference>
<dbReference type="AlphaFoldDB" id="A0A074YH30"/>
<dbReference type="GO" id="GO:0006508">
    <property type="term" value="P:proteolysis"/>
    <property type="evidence" value="ECO:0007669"/>
    <property type="project" value="UniProtKB-KW"/>
</dbReference>
<dbReference type="InterPro" id="IPR033121">
    <property type="entry name" value="PEPTIDASE_A1"/>
</dbReference>
<dbReference type="FunFam" id="2.40.70.10:FF:000026">
    <property type="entry name" value="Endothiapepsin"/>
    <property type="match status" value="1"/>
</dbReference>
<keyword evidence="2 5" id="KW-0645">Protease</keyword>
<feature type="signal peptide" evidence="6">
    <location>
        <begin position="1"/>
        <end position="19"/>
    </location>
</feature>
<evidence type="ECO:0000256" key="5">
    <source>
        <dbReference type="RuleBase" id="RU000454"/>
    </source>
</evidence>
<dbReference type="RefSeq" id="XP_013343862.1">
    <property type="nucleotide sequence ID" value="XM_013488408.1"/>
</dbReference>
<dbReference type="PANTHER" id="PTHR47966:SF2">
    <property type="entry name" value="ASPERGILLOPEPSIN-1-RELATED"/>
    <property type="match status" value="1"/>
</dbReference>
<dbReference type="InParanoid" id="A0A074YH30"/>
<dbReference type="EMBL" id="KL584759">
    <property type="protein sequence ID" value="KEQ95389.1"/>
    <property type="molecule type" value="Genomic_DNA"/>
</dbReference>
<sequence length="402" mass="42488">MHFYQSLTTLTALYSLCEAIPLTTADIQGKQTFTLDQIPGVNSSRQAPAQKLLNVYAKYAKSGASAPPAVQKAAASSSTASVAASPEVYDQSYLCPVTVGGNTLNLNFDTGSADLWVYSNLQSSSQRSGHSYYNSKNSNLMGGYTWAITYGDGSGASGKVFADKVVVGSATATSQAVEAATSVSDSFISDTNSDGILGLAMSSANTVKPNQQKTFFDTVKGQLTKPVFTADLKKGAPGTYDFGFIDTSKYTGSITYTNLNTNGAFWQFNAAGYVIGSGATVSKTYSCVVDTGTSLLVLPQDVVNAYYKQVSGAMYSDYQGAWIFPCNSKLPSWSLVVNGKLVTVPGSYMNFANLGNNNCYGGMQSNTGIGFSILGDVFLKSQFVVFSQMNAKPQVGFAAKKL</sequence>
<dbReference type="PROSITE" id="PS51767">
    <property type="entry name" value="PEPTIDASE_A1"/>
    <property type="match status" value="1"/>
</dbReference>
<evidence type="ECO:0000256" key="3">
    <source>
        <dbReference type="ARBA" id="ARBA00022750"/>
    </source>
</evidence>
<gene>
    <name evidence="8" type="ORF">AUEXF2481DRAFT_39943</name>
</gene>
<comment type="similarity">
    <text evidence="1 5">Belongs to the peptidase A1 family.</text>
</comment>
<feature type="domain" description="Peptidase A1" evidence="7">
    <location>
        <begin position="93"/>
        <end position="398"/>
    </location>
</feature>
<keyword evidence="9" id="KW-1185">Reference proteome</keyword>
<evidence type="ECO:0000313" key="9">
    <source>
        <dbReference type="Proteomes" id="UP000030641"/>
    </source>
</evidence>
<dbReference type="InterPro" id="IPR001461">
    <property type="entry name" value="Aspartic_peptidase_A1"/>
</dbReference>
<dbReference type="GeneID" id="25366473"/>
<dbReference type="InterPro" id="IPR001969">
    <property type="entry name" value="Aspartic_peptidase_AS"/>
</dbReference>
<evidence type="ECO:0000256" key="1">
    <source>
        <dbReference type="ARBA" id="ARBA00007447"/>
    </source>
</evidence>
<proteinExistence type="inferred from homology"/>
<reference evidence="8 9" key="1">
    <citation type="journal article" date="2014" name="BMC Genomics">
        <title>Genome sequencing of four Aureobasidium pullulans varieties: biotechnological potential, stress tolerance, and description of new species.</title>
        <authorList>
            <person name="Gostin Ar C."/>
            <person name="Ohm R.A."/>
            <person name="Kogej T."/>
            <person name="Sonjak S."/>
            <person name="Turk M."/>
            <person name="Zajc J."/>
            <person name="Zalar P."/>
            <person name="Grube M."/>
            <person name="Sun H."/>
            <person name="Han J."/>
            <person name="Sharma A."/>
            <person name="Chiniquy J."/>
            <person name="Ngan C.Y."/>
            <person name="Lipzen A."/>
            <person name="Barry K."/>
            <person name="Grigoriev I.V."/>
            <person name="Gunde-Cimerman N."/>
        </authorList>
    </citation>
    <scope>NUCLEOTIDE SEQUENCE [LARGE SCALE GENOMIC DNA]</scope>
    <source>
        <strain evidence="8 9">EXF-2481</strain>
    </source>
</reference>
<accession>A0A074YH30</accession>
<evidence type="ECO:0000256" key="6">
    <source>
        <dbReference type="SAM" id="SignalP"/>
    </source>
</evidence>